<dbReference type="InterPro" id="IPR037232">
    <property type="entry name" value="NADH_quin_OxRdtase_su_C/D-like"/>
</dbReference>
<dbReference type="PANTHER" id="PTHR10884">
    <property type="entry name" value="NADH DEHYDROGENASE UBIQUINONE IRON-SULFUR PROTEIN 3"/>
    <property type="match status" value="1"/>
</dbReference>
<dbReference type="Pfam" id="PF00329">
    <property type="entry name" value="Complex1_30kDa"/>
    <property type="match status" value="1"/>
</dbReference>
<dbReference type="InterPro" id="IPR001268">
    <property type="entry name" value="NADH_UbQ_OxRdtase_30kDa_su"/>
</dbReference>
<evidence type="ECO:0000256" key="1">
    <source>
        <dbReference type="ARBA" id="ARBA00007569"/>
    </source>
</evidence>
<dbReference type="Gene3D" id="3.30.460.80">
    <property type="entry name" value="NADH:ubiquinone oxidoreductase, 30kDa subunit"/>
    <property type="match status" value="1"/>
</dbReference>
<evidence type="ECO:0000256" key="2">
    <source>
        <dbReference type="SAM" id="MobiDB-lite"/>
    </source>
</evidence>
<dbReference type="EMBL" id="PJNE01000001">
    <property type="protein sequence ID" value="PKW26376.1"/>
    <property type="molecule type" value="Genomic_DNA"/>
</dbReference>
<comment type="similarity">
    <text evidence="1">Belongs to the complex I 30 kDa subunit family.</text>
</comment>
<dbReference type="RefSeq" id="WP_101394953.1">
    <property type="nucleotide sequence ID" value="NZ_PJNE01000001.1"/>
</dbReference>
<gene>
    <name evidence="4" type="ORF">ATL31_1187</name>
</gene>
<comment type="caution">
    <text evidence="4">The sequence shown here is derived from an EMBL/GenBank/DDBJ whole genome shotgun (WGS) entry which is preliminary data.</text>
</comment>
<dbReference type="SUPFAM" id="SSF143243">
    <property type="entry name" value="Nqo5-like"/>
    <property type="match status" value="1"/>
</dbReference>
<sequence length="173" mass="18496">MADETRVVEAGDWPQAVAAARGEGYAFFDWLSAVDRTDDAAAPGFDVVCHLYDVSAPGRLRGILLSTRVADGEALPSLTAVFAGAAWHERETHEMFGIGFDGFDDGSGLGLRPLLLPDGFEGTPLRKSFQLAARASKPWPGGKEPGEGHESVRSPSRRRVQAAGVPPPEWGPR</sequence>
<keyword evidence="5" id="KW-1185">Reference proteome</keyword>
<dbReference type="GO" id="GO:0008137">
    <property type="term" value="F:NADH dehydrogenase (ubiquinone) activity"/>
    <property type="evidence" value="ECO:0007669"/>
    <property type="project" value="InterPro"/>
</dbReference>
<dbReference type="AlphaFoldDB" id="A0A2N3YHQ2"/>
<name>A0A2N3YHQ2_9MICO</name>
<protein>
    <submittedName>
        <fullName evidence="4">NADH-quinone oxidoreductase subunit C</fullName>
    </submittedName>
</protein>
<feature type="domain" description="NADH:ubiquinone oxidoreductase 30kDa subunit" evidence="3">
    <location>
        <begin position="8"/>
        <end position="133"/>
    </location>
</feature>
<reference evidence="4 5" key="1">
    <citation type="submission" date="2017-12" db="EMBL/GenBank/DDBJ databases">
        <title>Sequencing the genomes of 1000 Actinobacteria strains.</title>
        <authorList>
            <person name="Klenk H.-P."/>
        </authorList>
    </citation>
    <scope>NUCLEOTIDE SEQUENCE [LARGE SCALE GENOMIC DNA]</scope>
    <source>
        <strain evidence="4 5">DSM 12806</strain>
    </source>
</reference>
<evidence type="ECO:0000259" key="3">
    <source>
        <dbReference type="Pfam" id="PF00329"/>
    </source>
</evidence>
<dbReference type="OrthoDB" id="3746692at2"/>
<evidence type="ECO:0000313" key="5">
    <source>
        <dbReference type="Proteomes" id="UP000233781"/>
    </source>
</evidence>
<organism evidence="4 5">
    <name type="scientific">Phycicoccus duodecadis</name>
    <dbReference type="NCBI Taxonomy" id="173053"/>
    <lineage>
        <taxon>Bacteria</taxon>
        <taxon>Bacillati</taxon>
        <taxon>Actinomycetota</taxon>
        <taxon>Actinomycetes</taxon>
        <taxon>Micrococcales</taxon>
        <taxon>Intrasporangiaceae</taxon>
        <taxon>Phycicoccus</taxon>
    </lineage>
</organism>
<proteinExistence type="inferred from homology"/>
<dbReference type="PANTHER" id="PTHR10884:SF14">
    <property type="entry name" value="NADH DEHYDROGENASE [UBIQUINONE] IRON-SULFUR PROTEIN 3, MITOCHONDRIAL"/>
    <property type="match status" value="1"/>
</dbReference>
<accession>A0A2N3YHQ2</accession>
<evidence type="ECO:0000313" key="4">
    <source>
        <dbReference type="EMBL" id="PKW26376.1"/>
    </source>
</evidence>
<feature type="region of interest" description="Disordered" evidence="2">
    <location>
        <begin position="131"/>
        <end position="173"/>
    </location>
</feature>
<dbReference type="Proteomes" id="UP000233781">
    <property type="component" value="Unassembled WGS sequence"/>
</dbReference>